<dbReference type="EMBL" id="OX596109">
    <property type="protein sequence ID" value="CAI9703371.1"/>
    <property type="molecule type" value="Genomic_DNA"/>
</dbReference>
<sequence>MLALALGQAASKLRTFFTVLSLLATGYLIWRSRIRLLVPNDMGNRGVEPGSVWGVGLLLSRLTRAL</sequence>
<accession>A0ACB0ETM4</accession>
<evidence type="ECO:0000313" key="2">
    <source>
        <dbReference type="Proteomes" id="UP001162501"/>
    </source>
</evidence>
<evidence type="ECO:0000313" key="1">
    <source>
        <dbReference type="EMBL" id="CAI9703371.1"/>
    </source>
</evidence>
<dbReference type="Proteomes" id="UP001162501">
    <property type="component" value="Chromosome 25"/>
</dbReference>
<organism evidence="1 2">
    <name type="scientific">Rangifer tarandus platyrhynchus</name>
    <name type="common">Svalbard reindeer</name>
    <dbReference type="NCBI Taxonomy" id="3082113"/>
    <lineage>
        <taxon>Eukaryota</taxon>
        <taxon>Metazoa</taxon>
        <taxon>Chordata</taxon>
        <taxon>Craniata</taxon>
        <taxon>Vertebrata</taxon>
        <taxon>Euteleostomi</taxon>
        <taxon>Mammalia</taxon>
        <taxon>Eutheria</taxon>
        <taxon>Laurasiatheria</taxon>
        <taxon>Artiodactyla</taxon>
        <taxon>Ruminantia</taxon>
        <taxon>Pecora</taxon>
        <taxon>Cervidae</taxon>
        <taxon>Odocoileinae</taxon>
        <taxon>Rangifer</taxon>
    </lineage>
</organism>
<proteinExistence type="predicted"/>
<protein>
    <submittedName>
        <fullName evidence="1">Uncharacterized protein</fullName>
    </submittedName>
</protein>
<reference evidence="1" key="1">
    <citation type="submission" date="2023-05" db="EMBL/GenBank/DDBJ databases">
        <authorList>
            <consortium name="ELIXIR-Norway"/>
        </authorList>
    </citation>
    <scope>NUCLEOTIDE SEQUENCE</scope>
</reference>
<gene>
    <name evidence="1" type="ORF">MRATA1EN3_LOCUS14584</name>
</gene>
<name>A0ACB0ETM4_RANTA</name>